<sequence>MKKIFAGVLLAILLGQSASAKANAKVEEAVQSSFEGVSSIDAKSLVLSKAAYKKVQVQAKAPVRTKVYRYYEIKSGGRTIGYGILISRKVRTKMATVLYAFTPSGTLRFTEIMAFGEPPEFLPNQTWMGQFKSKNVSAPLTMGKDIPTISGATLSARNITDGARIARALLLSVIKK</sequence>
<name>A0A1W1BQ11_9ZZZZ</name>
<gene>
    <name evidence="1" type="ORF">MNB_SV-10-785</name>
</gene>
<dbReference type="GO" id="GO:0005886">
    <property type="term" value="C:plasma membrane"/>
    <property type="evidence" value="ECO:0007669"/>
    <property type="project" value="InterPro"/>
</dbReference>
<proteinExistence type="predicted"/>
<reference evidence="1" key="1">
    <citation type="submission" date="2016-10" db="EMBL/GenBank/DDBJ databases">
        <authorList>
            <person name="de Groot N.N."/>
        </authorList>
    </citation>
    <scope>NUCLEOTIDE SEQUENCE</scope>
</reference>
<accession>A0A1W1BQ11</accession>
<dbReference type="PANTHER" id="PTHR36118">
    <property type="entry name" value="ION-TRANSLOCATING OXIDOREDUCTASE COMPLEX SUBUNIT G"/>
    <property type="match status" value="1"/>
</dbReference>
<protein>
    <submittedName>
        <fullName evidence="1">Probable signal peptide protein</fullName>
    </submittedName>
</protein>
<organism evidence="1">
    <name type="scientific">hydrothermal vent metagenome</name>
    <dbReference type="NCBI Taxonomy" id="652676"/>
    <lineage>
        <taxon>unclassified sequences</taxon>
        <taxon>metagenomes</taxon>
        <taxon>ecological metagenomes</taxon>
    </lineage>
</organism>
<dbReference type="InterPro" id="IPR010209">
    <property type="entry name" value="Ion_transpt_RnfG/RsxG"/>
</dbReference>
<evidence type="ECO:0000313" key="1">
    <source>
        <dbReference type="EMBL" id="SFV55562.1"/>
    </source>
</evidence>
<dbReference type="PANTHER" id="PTHR36118:SF1">
    <property type="entry name" value="ION-TRANSLOCATING OXIDOREDUCTASE COMPLEX SUBUNIT G"/>
    <property type="match status" value="1"/>
</dbReference>
<dbReference type="AlphaFoldDB" id="A0A1W1BQ11"/>
<dbReference type="GO" id="GO:0009055">
    <property type="term" value="F:electron transfer activity"/>
    <property type="evidence" value="ECO:0007669"/>
    <property type="project" value="InterPro"/>
</dbReference>
<dbReference type="GO" id="GO:0022900">
    <property type="term" value="P:electron transport chain"/>
    <property type="evidence" value="ECO:0007669"/>
    <property type="project" value="InterPro"/>
</dbReference>
<dbReference type="EMBL" id="FPHL01000010">
    <property type="protein sequence ID" value="SFV55562.1"/>
    <property type="molecule type" value="Genomic_DNA"/>
</dbReference>